<accession>A0A0F9SJM0</accession>
<dbReference type="EMBL" id="LAZR01000479">
    <property type="protein sequence ID" value="KKN67239.1"/>
    <property type="molecule type" value="Genomic_DNA"/>
</dbReference>
<organism evidence="1">
    <name type="scientific">marine sediment metagenome</name>
    <dbReference type="NCBI Taxonomy" id="412755"/>
    <lineage>
        <taxon>unclassified sequences</taxon>
        <taxon>metagenomes</taxon>
        <taxon>ecological metagenomes</taxon>
    </lineage>
</organism>
<gene>
    <name evidence="1" type="ORF">LCGC14_0463290</name>
</gene>
<evidence type="ECO:0000313" key="1">
    <source>
        <dbReference type="EMBL" id="KKN67239.1"/>
    </source>
</evidence>
<reference evidence="1" key="1">
    <citation type="journal article" date="2015" name="Nature">
        <title>Complex archaea that bridge the gap between prokaryotes and eukaryotes.</title>
        <authorList>
            <person name="Spang A."/>
            <person name="Saw J.H."/>
            <person name="Jorgensen S.L."/>
            <person name="Zaremba-Niedzwiedzka K."/>
            <person name="Martijn J."/>
            <person name="Lind A.E."/>
            <person name="van Eijk R."/>
            <person name="Schleper C."/>
            <person name="Guy L."/>
            <person name="Ettema T.J."/>
        </authorList>
    </citation>
    <scope>NUCLEOTIDE SEQUENCE</scope>
</reference>
<dbReference type="AlphaFoldDB" id="A0A0F9SJM0"/>
<protein>
    <submittedName>
        <fullName evidence="1">Uncharacterized protein</fullName>
    </submittedName>
</protein>
<comment type="caution">
    <text evidence="1">The sequence shown here is derived from an EMBL/GenBank/DDBJ whole genome shotgun (WGS) entry which is preliminary data.</text>
</comment>
<sequence length="267" mass="31964">MKMGLISLRPETPWFFQHIENYNHLFLRIRSNDKRSGEDQLNFAIELDLQGFEGLLFFMYKPHARKIKMDILKHSIGQIHNLENLYIELNNSTSNKIDFVIIPFGYFKEEHEFRLNINSNQVALSFDIFSWSPSNLFKNVKSVIKIDNQYQELIPFDDFKGYYFQVEKAFKGNETRLLFELINYMVDLDKIIDEITHKPLFEQLDYEIKSIISKSNEFLFELSQKSIPLELKNVLKELERLKFNIDNLSKEEIFNWLDNLIDFYKSD</sequence>
<name>A0A0F9SJM0_9ZZZZ</name>
<proteinExistence type="predicted"/>